<organism evidence="5">
    <name type="scientific">Thermosulfurimonas dismutans</name>
    <dbReference type="NCBI Taxonomy" id="999894"/>
    <lineage>
        <taxon>Bacteria</taxon>
        <taxon>Pseudomonadati</taxon>
        <taxon>Thermodesulfobacteriota</taxon>
        <taxon>Thermodesulfobacteria</taxon>
        <taxon>Thermodesulfobacteriales</taxon>
        <taxon>Thermodesulfobacteriaceae</taxon>
        <taxon>Thermosulfurimonas</taxon>
    </lineage>
</organism>
<evidence type="ECO:0000256" key="3">
    <source>
        <dbReference type="SAM" id="SignalP"/>
    </source>
</evidence>
<proteinExistence type="inferred from homology"/>
<dbReference type="InterPro" id="IPR028081">
    <property type="entry name" value="Leu-bd"/>
</dbReference>
<accession>A0A7C3CLH9</accession>
<comment type="caution">
    <text evidence="5">The sequence shown here is derived from an EMBL/GenBank/DDBJ whole genome shotgun (WGS) entry which is preliminary data.</text>
</comment>
<keyword evidence="2 3" id="KW-0732">Signal</keyword>
<evidence type="ECO:0000259" key="4">
    <source>
        <dbReference type="Pfam" id="PF13458"/>
    </source>
</evidence>
<dbReference type="EMBL" id="DRMH01000132">
    <property type="protein sequence ID" value="HFC98676.1"/>
    <property type="molecule type" value="Genomic_DNA"/>
</dbReference>
<dbReference type="SUPFAM" id="SSF53822">
    <property type="entry name" value="Periplasmic binding protein-like I"/>
    <property type="match status" value="1"/>
</dbReference>
<dbReference type="AlphaFoldDB" id="A0A7C3CLH9"/>
<comment type="similarity">
    <text evidence="1">Belongs to the leucine-binding protein family.</text>
</comment>
<reference evidence="5" key="1">
    <citation type="journal article" date="2020" name="mSystems">
        <title>Genome- and Community-Level Interaction Insights into Carbon Utilization and Element Cycling Functions of Hydrothermarchaeota in Hydrothermal Sediment.</title>
        <authorList>
            <person name="Zhou Z."/>
            <person name="Liu Y."/>
            <person name="Xu W."/>
            <person name="Pan J."/>
            <person name="Luo Z.H."/>
            <person name="Li M."/>
        </authorList>
    </citation>
    <scope>NUCLEOTIDE SEQUENCE [LARGE SCALE GENOMIC DNA]</scope>
    <source>
        <strain evidence="5">HyVt-483</strain>
    </source>
</reference>
<dbReference type="Proteomes" id="UP000886043">
    <property type="component" value="Unassembled WGS sequence"/>
</dbReference>
<evidence type="ECO:0000256" key="2">
    <source>
        <dbReference type="ARBA" id="ARBA00022729"/>
    </source>
</evidence>
<protein>
    <recommendedName>
        <fullName evidence="4">Leucine-binding protein domain-containing protein</fullName>
    </recommendedName>
</protein>
<sequence length="347" mass="38371">MRSLLAGLLLFWMAFSAQAARIGLLVSGGPERQEVIAVARDLASRFRLEGLPLWVKIYDPGKDGQQALSVIRKARNQGVQLLIGPLNPRANGEVILAARAYGIPVILLTGDVDPIKIPGEPFRGVFRTGLSPRMAAKGLLRCIAGQGRHHLRLLLSLNDEGRLGLRWLKLYAWEYRLRIEKVVWFGPEDTYLYPKFEALLGADAVIIWCDQASALRVARALALSGLHLPVFWGPQIASETLLSGNSDLWNQPFPASGLYLPEKRSAFPFPLDLRISALIDAFYLAREALRRGHSPSEHTLESLGKIDLPGGTYYLSSDDHYGLLPQSVGLFTYGPEGFRPYCPPGHL</sequence>
<feature type="signal peptide" evidence="3">
    <location>
        <begin position="1"/>
        <end position="19"/>
    </location>
</feature>
<dbReference type="Gene3D" id="3.40.50.2300">
    <property type="match status" value="2"/>
</dbReference>
<evidence type="ECO:0000313" key="5">
    <source>
        <dbReference type="EMBL" id="HFC98676.1"/>
    </source>
</evidence>
<evidence type="ECO:0000256" key="1">
    <source>
        <dbReference type="ARBA" id="ARBA00010062"/>
    </source>
</evidence>
<feature type="chain" id="PRO_5028349910" description="Leucine-binding protein domain-containing protein" evidence="3">
    <location>
        <begin position="20"/>
        <end position="347"/>
    </location>
</feature>
<gene>
    <name evidence="5" type="ORF">ENJ40_09535</name>
</gene>
<dbReference type="Pfam" id="PF13458">
    <property type="entry name" value="Peripla_BP_6"/>
    <property type="match status" value="1"/>
</dbReference>
<name>A0A7C3CLH9_9BACT</name>
<feature type="domain" description="Leucine-binding protein" evidence="4">
    <location>
        <begin position="48"/>
        <end position="242"/>
    </location>
</feature>
<dbReference type="InterPro" id="IPR028082">
    <property type="entry name" value="Peripla_BP_I"/>
</dbReference>